<dbReference type="InterPro" id="IPR000014">
    <property type="entry name" value="PAS"/>
</dbReference>
<reference evidence="9" key="1">
    <citation type="journal article" date="2014" name="Front. Microbiol.">
        <title>High frequency of phylogenetically diverse reductive dehalogenase-homologous genes in deep subseafloor sedimentary metagenomes.</title>
        <authorList>
            <person name="Kawai M."/>
            <person name="Futagami T."/>
            <person name="Toyoda A."/>
            <person name="Takaki Y."/>
            <person name="Nishi S."/>
            <person name="Hori S."/>
            <person name="Arai W."/>
            <person name="Tsubouchi T."/>
            <person name="Morono Y."/>
            <person name="Uchiyama I."/>
            <person name="Ito T."/>
            <person name="Fujiyama A."/>
            <person name="Inagaki F."/>
            <person name="Takami H."/>
        </authorList>
    </citation>
    <scope>NUCLEOTIDE SEQUENCE</scope>
    <source>
        <strain evidence="9">Expedition CK06-06</strain>
    </source>
</reference>
<dbReference type="InterPro" id="IPR035965">
    <property type="entry name" value="PAS-like_dom_sf"/>
</dbReference>
<dbReference type="PROSITE" id="PS50109">
    <property type="entry name" value="HIS_KIN"/>
    <property type="match status" value="1"/>
</dbReference>
<dbReference type="SMART" id="SM00086">
    <property type="entry name" value="PAC"/>
    <property type="match status" value="1"/>
</dbReference>
<dbReference type="Gene3D" id="3.30.450.20">
    <property type="entry name" value="PAS domain"/>
    <property type="match status" value="1"/>
</dbReference>
<dbReference type="Gene3D" id="1.10.287.130">
    <property type="match status" value="1"/>
</dbReference>
<accession>X0WTC4</accession>
<dbReference type="Pfam" id="PF08447">
    <property type="entry name" value="PAS_3"/>
    <property type="match status" value="1"/>
</dbReference>
<dbReference type="Pfam" id="PF00512">
    <property type="entry name" value="HisKA"/>
    <property type="match status" value="1"/>
</dbReference>
<dbReference type="PROSITE" id="PS50112">
    <property type="entry name" value="PAS"/>
    <property type="match status" value="1"/>
</dbReference>
<dbReference type="SUPFAM" id="SSF55874">
    <property type="entry name" value="ATPase domain of HSP90 chaperone/DNA topoisomerase II/histidine kinase"/>
    <property type="match status" value="1"/>
</dbReference>
<dbReference type="InterPro" id="IPR000700">
    <property type="entry name" value="PAS-assoc_C"/>
</dbReference>
<dbReference type="PROSITE" id="PS50113">
    <property type="entry name" value="PAC"/>
    <property type="match status" value="1"/>
</dbReference>
<feature type="domain" description="Histidine kinase" evidence="6">
    <location>
        <begin position="124"/>
        <end position="261"/>
    </location>
</feature>
<evidence type="ECO:0000256" key="2">
    <source>
        <dbReference type="ARBA" id="ARBA00012438"/>
    </source>
</evidence>
<evidence type="ECO:0000259" key="6">
    <source>
        <dbReference type="PROSITE" id="PS50109"/>
    </source>
</evidence>
<evidence type="ECO:0000259" key="8">
    <source>
        <dbReference type="PROSITE" id="PS50113"/>
    </source>
</evidence>
<feature type="domain" description="PAC" evidence="8">
    <location>
        <begin position="49"/>
        <end position="99"/>
    </location>
</feature>
<dbReference type="InterPro" id="IPR050736">
    <property type="entry name" value="Sensor_HK_Regulatory"/>
</dbReference>
<dbReference type="SUPFAM" id="SSF47384">
    <property type="entry name" value="Homodimeric domain of signal transducing histidine kinase"/>
    <property type="match status" value="1"/>
</dbReference>
<evidence type="ECO:0000313" key="9">
    <source>
        <dbReference type="EMBL" id="GAG27768.1"/>
    </source>
</evidence>
<dbReference type="InterPro" id="IPR036097">
    <property type="entry name" value="HisK_dim/P_sf"/>
</dbReference>
<keyword evidence="4" id="KW-0418">Kinase</keyword>
<dbReference type="CDD" id="cd00130">
    <property type="entry name" value="PAS"/>
    <property type="match status" value="1"/>
</dbReference>
<dbReference type="PANTHER" id="PTHR43711">
    <property type="entry name" value="TWO-COMPONENT HISTIDINE KINASE"/>
    <property type="match status" value="1"/>
</dbReference>
<gene>
    <name evidence="9" type="ORF">S01H1_50297</name>
</gene>
<evidence type="ECO:0000256" key="1">
    <source>
        <dbReference type="ARBA" id="ARBA00000085"/>
    </source>
</evidence>
<keyword evidence="3" id="KW-0808">Transferase</keyword>
<evidence type="ECO:0000256" key="4">
    <source>
        <dbReference type="ARBA" id="ARBA00022777"/>
    </source>
</evidence>
<dbReference type="InterPro" id="IPR005467">
    <property type="entry name" value="His_kinase_dom"/>
</dbReference>
<feature type="domain" description="PAS" evidence="7">
    <location>
        <begin position="1"/>
        <end position="46"/>
    </location>
</feature>
<evidence type="ECO:0000256" key="5">
    <source>
        <dbReference type="ARBA" id="ARBA00023012"/>
    </source>
</evidence>
<sequence>ANQTAAEMYGFDSMEDVVEVNLVDYVHPDDRERALTTIAEDLFEKDLRRVEEFRTLTKDGGVRWIAGVGTRVEYQGRLAGLISFRDITEQKRADERLRELYEQERESRQRVEAEMKRRVEFTRALAHELKTPLTSVLAASDLLASELHDEPLLSLARNISQGASSLNSRIDELLDLARGEVGMLQLKLEPVDLLQLLRETADSMRPLASSRGQSLTLDLPPSLPPVRADAARVQQVVTNLLGNAFKFTPVAGNITLRAKEK</sequence>
<dbReference type="SMART" id="SM00388">
    <property type="entry name" value="HisKA"/>
    <property type="match status" value="1"/>
</dbReference>
<dbReference type="InterPro" id="IPR013655">
    <property type="entry name" value="PAS_fold_3"/>
</dbReference>
<name>X0WTC4_9ZZZZ</name>
<dbReference type="InterPro" id="IPR036890">
    <property type="entry name" value="HATPase_C_sf"/>
</dbReference>
<dbReference type="InterPro" id="IPR001610">
    <property type="entry name" value="PAC"/>
</dbReference>
<dbReference type="AlphaFoldDB" id="X0WTC4"/>
<dbReference type="Gene3D" id="3.30.565.10">
    <property type="entry name" value="Histidine kinase-like ATPase, C-terminal domain"/>
    <property type="match status" value="1"/>
</dbReference>
<dbReference type="PANTHER" id="PTHR43711:SF31">
    <property type="entry name" value="HISTIDINE KINASE"/>
    <property type="match status" value="1"/>
</dbReference>
<dbReference type="NCBIfam" id="TIGR00229">
    <property type="entry name" value="sensory_box"/>
    <property type="match status" value="1"/>
</dbReference>
<evidence type="ECO:0000256" key="3">
    <source>
        <dbReference type="ARBA" id="ARBA00022679"/>
    </source>
</evidence>
<dbReference type="CDD" id="cd00082">
    <property type="entry name" value="HisKA"/>
    <property type="match status" value="1"/>
</dbReference>
<dbReference type="EC" id="2.7.13.3" evidence="2"/>
<comment type="caution">
    <text evidence="9">The sequence shown here is derived from an EMBL/GenBank/DDBJ whole genome shotgun (WGS) entry which is preliminary data.</text>
</comment>
<dbReference type="SUPFAM" id="SSF55785">
    <property type="entry name" value="PYP-like sensor domain (PAS domain)"/>
    <property type="match status" value="1"/>
</dbReference>
<proteinExistence type="predicted"/>
<dbReference type="GO" id="GO:0000155">
    <property type="term" value="F:phosphorelay sensor kinase activity"/>
    <property type="evidence" value="ECO:0007669"/>
    <property type="project" value="InterPro"/>
</dbReference>
<comment type="catalytic activity">
    <reaction evidence="1">
        <text>ATP + protein L-histidine = ADP + protein N-phospho-L-histidine.</text>
        <dbReference type="EC" id="2.7.13.3"/>
    </reaction>
</comment>
<dbReference type="InterPro" id="IPR003661">
    <property type="entry name" value="HisK_dim/P_dom"/>
</dbReference>
<organism evidence="9">
    <name type="scientific">marine sediment metagenome</name>
    <dbReference type="NCBI Taxonomy" id="412755"/>
    <lineage>
        <taxon>unclassified sequences</taxon>
        <taxon>metagenomes</taxon>
        <taxon>ecological metagenomes</taxon>
    </lineage>
</organism>
<feature type="non-terminal residue" evidence="9">
    <location>
        <position position="261"/>
    </location>
</feature>
<protein>
    <recommendedName>
        <fullName evidence="2">histidine kinase</fullName>
        <ecNumber evidence="2">2.7.13.3</ecNumber>
    </recommendedName>
</protein>
<feature type="non-terminal residue" evidence="9">
    <location>
        <position position="1"/>
    </location>
</feature>
<keyword evidence="5" id="KW-0902">Two-component regulatory system</keyword>
<evidence type="ECO:0000259" key="7">
    <source>
        <dbReference type="PROSITE" id="PS50112"/>
    </source>
</evidence>
<dbReference type="EMBL" id="BARS01032405">
    <property type="protein sequence ID" value="GAG27768.1"/>
    <property type="molecule type" value="Genomic_DNA"/>
</dbReference>